<evidence type="ECO:0000256" key="1">
    <source>
        <dbReference type="SAM" id="SignalP"/>
    </source>
</evidence>
<gene>
    <name evidence="2" type="ORF">HNP71_000218</name>
</gene>
<keyword evidence="1" id="KW-0732">Signal</keyword>
<dbReference type="Proteomes" id="UP000553706">
    <property type="component" value="Unassembled WGS sequence"/>
</dbReference>
<comment type="caution">
    <text evidence="2">The sequence shown here is derived from an EMBL/GenBank/DDBJ whole genome shotgun (WGS) entry which is preliminary data.</text>
</comment>
<protein>
    <submittedName>
        <fullName evidence="2">Putative small secreted protein</fullName>
    </submittedName>
</protein>
<name>A0A840V925_9PROT</name>
<dbReference type="RefSeq" id="WP_183264998.1">
    <property type="nucleotide sequence ID" value="NZ_JACHFJ010000001.1"/>
</dbReference>
<keyword evidence="3" id="KW-1185">Reference proteome</keyword>
<dbReference type="EMBL" id="JACHFJ010000001">
    <property type="protein sequence ID" value="MBB5371994.1"/>
    <property type="molecule type" value="Genomic_DNA"/>
</dbReference>
<evidence type="ECO:0000313" key="3">
    <source>
        <dbReference type="Proteomes" id="UP000553706"/>
    </source>
</evidence>
<feature type="chain" id="PRO_5032653289" evidence="1">
    <location>
        <begin position="26"/>
        <end position="76"/>
    </location>
</feature>
<dbReference type="AlphaFoldDB" id="A0A840V925"/>
<evidence type="ECO:0000313" key="2">
    <source>
        <dbReference type="EMBL" id="MBB5371994.1"/>
    </source>
</evidence>
<dbReference type="PROSITE" id="PS51257">
    <property type="entry name" value="PROKAR_LIPOPROTEIN"/>
    <property type="match status" value="1"/>
</dbReference>
<reference evidence="2 3" key="1">
    <citation type="submission" date="2020-08" db="EMBL/GenBank/DDBJ databases">
        <title>Genomic Encyclopedia of Type Strains, Phase IV (KMG-IV): sequencing the most valuable type-strain genomes for metagenomic binning, comparative biology and taxonomic classification.</title>
        <authorList>
            <person name="Goeker M."/>
        </authorList>
    </citation>
    <scope>NUCLEOTIDE SEQUENCE [LARGE SCALE GENOMIC DNA]</scope>
    <source>
        <strain evidence="2 3">DSM 27026</strain>
    </source>
</reference>
<sequence>MRLPHLCLLALPLALAACNTNGARAQGDFNAAGNNLGQGHIGSGFNAIGRGFSDGANATGDAIVHTAHQVGNAFSQ</sequence>
<feature type="signal peptide" evidence="1">
    <location>
        <begin position="1"/>
        <end position="25"/>
    </location>
</feature>
<accession>A0A840V925</accession>
<proteinExistence type="predicted"/>
<organism evidence="2 3">
    <name type="scientific">Acidocella aromatica</name>
    <dbReference type="NCBI Taxonomy" id="1303579"/>
    <lineage>
        <taxon>Bacteria</taxon>
        <taxon>Pseudomonadati</taxon>
        <taxon>Pseudomonadota</taxon>
        <taxon>Alphaproteobacteria</taxon>
        <taxon>Acetobacterales</taxon>
        <taxon>Acidocellaceae</taxon>
        <taxon>Acidocella</taxon>
    </lineage>
</organism>